<sequence length="167" mass="20045">MAKKKSQNLNYLEKDVPKSLSENLELLRFTSVKVETTFFKRYYNSIFLLMQLSKSERVLLDYIVEEMDDKNYITNSIQLRRKLNYMLTKMGQETYADGTFQKSFKHLCEISLVIKNKGRGLYQINPLYFFKGTEEERQKTIRFNLEELNKTPINKYRRDLLIEKHTT</sequence>
<organism evidence="1 2">
    <name type="scientific">Flavobacterium psychrophilum</name>
    <dbReference type="NCBI Taxonomy" id="96345"/>
    <lineage>
        <taxon>Bacteria</taxon>
        <taxon>Pseudomonadati</taxon>
        <taxon>Bacteroidota</taxon>
        <taxon>Flavobacteriia</taxon>
        <taxon>Flavobacteriales</taxon>
        <taxon>Flavobacteriaceae</taxon>
        <taxon>Flavobacterium</taxon>
    </lineage>
</organism>
<protein>
    <submittedName>
        <fullName evidence="1">Replication/maintenance protein RepL</fullName>
    </submittedName>
</protein>
<dbReference type="EMBL" id="CP059075">
    <property type="protein sequence ID" value="QRE03497.1"/>
    <property type="molecule type" value="Genomic_DNA"/>
</dbReference>
<dbReference type="AlphaFoldDB" id="A0A7U2RAI3"/>
<evidence type="ECO:0000313" key="1">
    <source>
        <dbReference type="EMBL" id="QRE03497.1"/>
    </source>
</evidence>
<name>A0A7U2RAI3_FLAPS</name>
<accession>A0A7U2RAI3</accession>
<proteinExistence type="predicted"/>
<reference evidence="1 2" key="1">
    <citation type="submission" date="2020-07" db="EMBL/GenBank/DDBJ databases">
        <title>Genomic characterization of Flavobacterium psychrophilum strains.</title>
        <authorList>
            <person name="Castillo D."/>
            <person name="Jorgensen J."/>
            <person name="Middelboe M."/>
        </authorList>
    </citation>
    <scope>NUCLEOTIDE SEQUENCE [LARGE SCALE GENOMIC DNA]</scope>
    <source>
        <strain evidence="1 2">FPS-R7</strain>
    </source>
</reference>
<dbReference type="Proteomes" id="UP000596329">
    <property type="component" value="Chromosome"/>
</dbReference>
<evidence type="ECO:0000313" key="2">
    <source>
        <dbReference type="Proteomes" id="UP000596329"/>
    </source>
</evidence>
<gene>
    <name evidence="1" type="ORF">H0H26_11490</name>
</gene>